<proteinExistence type="predicted"/>
<organism evidence="1 2">
    <name type="scientific">Rhynchosporium agropyri</name>
    <dbReference type="NCBI Taxonomy" id="914238"/>
    <lineage>
        <taxon>Eukaryota</taxon>
        <taxon>Fungi</taxon>
        <taxon>Dikarya</taxon>
        <taxon>Ascomycota</taxon>
        <taxon>Pezizomycotina</taxon>
        <taxon>Leotiomycetes</taxon>
        <taxon>Helotiales</taxon>
        <taxon>Ploettnerulaceae</taxon>
        <taxon>Rhynchosporium</taxon>
    </lineage>
</organism>
<dbReference type="AlphaFoldDB" id="A0A1E1KNH8"/>
<dbReference type="EMBL" id="FJUX01000042">
    <property type="protein sequence ID" value="CZS99576.1"/>
    <property type="molecule type" value="Genomic_DNA"/>
</dbReference>
<sequence>MNSQLQNQVLARPVPAWLAGQFYTHDPGQSLSRLSRYGEHVADHSGSRARH</sequence>
<gene>
    <name evidence="1" type="ORF">RAG0_07921</name>
</gene>
<dbReference type="Proteomes" id="UP000178912">
    <property type="component" value="Unassembled WGS sequence"/>
</dbReference>
<evidence type="ECO:0000313" key="2">
    <source>
        <dbReference type="Proteomes" id="UP000178912"/>
    </source>
</evidence>
<name>A0A1E1KNH8_9HELO</name>
<evidence type="ECO:0000313" key="1">
    <source>
        <dbReference type="EMBL" id="CZS99576.1"/>
    </source>
</evidence>
<protein>
    <submittedName>
        <fullName evidence="1">Uncharacterized protein</fullName>
    </submittedName>
</protein>
<accession>A0A1E1KNH8</accession>
<reference evidence="2" key="1">
    <citation type="submission" date="2016-03" db="EMBL/GenBank/DDBJ databases">
        <authorList>
            <person name="Guldener U."/>
        </authorList>
    </citation>
    <scope>NUCLEOTIDE SEQUENCE [LARGE SCALE GENOMIC DNA]</scope>
    <source>
        <strain evidence="2">04CH-RAC-A.6.1</strain>
    </source>
</reference>
<keyword evidence="2" id="KW-1185">Reference proteome</keyword>